<dbReference type="AlphaFoldDB" id="A0A897MLR2"/>
<keyword evidence="1" id="KW-0472">Membrane</keyword>
<name>A0A897MLR2_9EURY</name>
<keyword evidence="1" id="KW-0812">Transmembrane</keyword>
<keyword evidence="1" id="KW-1133">Transmembrane helix</keyword>
<dbReference type="Proteomes" id="UP000663586">
    <property type="component" value="Chromosome"/>
</dbReference>
<feature type="transmembrane region" description="Helical" evidence="1">
    <location>
        <begin position="71"/>
        <end position="94"/>
    </location>
</feature>
<keyword evidence="3" id="KW-1185">Reference proteome</keyword>
<evidence type="ECO:0000256" key="1">
    <source>
        <dbReference type="SAM" id="Phobius"/>
    </source>
</evidence>
<dbReference type="KEGG" id="hara:AArcS_0320"/>
<evidence type="ECO:0000313" key="3">
    <source>
        <dbReference type="Proteomes" id="UP000663586"/>
    </source>
</evidence>
<gene>
    <name evidence="2" type="ORF">AArcS_0320</name>
</gene>
<sequence>MRVLEATLAVGLLGLIAVTVELIPGMRMLETTLGTVSAPGTLGPMLIFAPPTALALAALANALLNGPSAGSLLAGALAVVTLGLTVLSLATLLFPPDGGGVFMGHILVAVVAIPLAVVVLVRPIVDRVVHEELTPRLRSRLGH</sequence>
<organism evidence="2 3">
    <name type="scientific">Natranaeroarchaeum sulfidigenes</name>
    <dbReference type="NCBI Taxonomy" id="2784880"/>
    <lineage>
        <taxon>Archaea</taxon>
        <taxon>Methanobacteriati</taxon>
        <taxon>Methanobacteriota</taxon>
        <taxon>Stenosarchaea group</taxon>
        <taxon>Halobacteria</taxon>
        <taxon>Halobacteriales</taxon>
        <taxon>Natronoarchaeaceae</taxon>
        <taxon>Natranaeroarchaeum</taxon>
    </lineage>
</organism>
<dbReference type="EMBL" id="CP064786">
    <property type="protein sequence ID" value="QSG01554.1"/>
    <property type="molecule type" value="Genomic_DNA"/>
</dbReference>
<evidence type="ECO:0000313" key="2">
    <source>
        <dbReference type="EMBL" id="QSG01554.1"/>
    </source>
</evidence>
<proteinExistence type="predicted"/>
<reference evidence="2" key="1">
    <citation type="submission" date="2020-11" db="EMBL/GenBank/DDBJ databases">
        <title>Carbohydrate-dependent, anaerobic sulfur respiration: A novel catabolism in halophilic archaea.</title>
        <authorList>
            <person name="Sorokin D.Y."/>
            <person name="Messina E."/>
            <person name="Smedile F."/>
            <person name="La Cono V."/>
            <person name="Hallsworth J.E."/>
            <person name="Yakimov M.M."/>
        </authorList>
    </citation>
    <scope>NUCLEOTIDE SEQUENCE</scope>
    <source>
        <strain evidence="2">AArc-S</strain>
    </source>
</reference>
<accession>A0A897MLR2</accession>
<protein>
    <submittedName>
        <fullName evidence="2">Uncharacterized protein</fullName>
    </submittedName>
</protein>
<feature type="transmembrane region" description="Helical" evidence="1">
    <location>
        <begin position="46"/>
        <end position="64"/>
    </location>
</feature>
<feature type="transmembrane region" description="Helical" evidence="1">
    <location>
        <begin position="100"/>
        <end position="121"/>
    </location>
</feature>